<dbReference type="HAMAP" id="MF_00328">
    <property type="entry name" value="Guanylate_kinase"/>
    <property type="match status" value="1"/>
</dbReference>
<evidence type="ECO:0000256" key="2">
    <source>
        <dbReference type="ARBA" id="ARBA00012961"/>
    </source>
</evidence>
<dbReference type="eggNOG" id="COG0194">
    <property type="taxonomic scope" value="Bacteria"/>
</dbReference>
<keyword evidence="12" id="KW-1185">Reference proteome</keyword>
<feature type="binding site" evidence="9">
    <location>
        <begin position="15"/>
        <end position="22"/>
    </location>
    <ligand>
        <name>ATP</name>
        <dbReference type="ChEBI" id="CHEBI:30616"/>
    </ligand>
</feature>
<evidence type="ECO:0000256" key="7">
    <source>
        <dbReference type="ARBA" id="ARBA00022840"/>
    </source>
</evidence>
<dbReference type="CDD" id="cd00071">
    <property type="entry name" value="GMPK"/>
    <property type="match status" value="1"/>
</dbReference>
<organism evidence="11 12">
    <name type="scientific">Luminiphilus syltensis NOR5-1B</name>
    <dbReference type="NCBI Taxonomy" id="565045"/>
    <lineage>
        <taxon>Bacteria</taxon>
        <taxon>Pseudomonadati</taxon>
        <taxon>Pseudomonadota</taxon>
        <taxon>Gammaproteobacteria</taxon>
        <taxon>Cellvibrionales</taxon>
        <taxon>Halieaceae</taxon>
        <taxon>Luminiphilus</taxon>
    </lineage>
</organism>
<dbReference type="EC" id="2.7.4.8" evidence="2 9"/>
<comment type="function">
    <text evidence="9">Essential for recycling GMP and indirectly, cGMP.</text>
</comment>
<proteinExistence type="inferred from homology"/>
<dbReference type="InterPro" id="IPR027417">
    <property type="entry name" value="P-loop_NTPase"/>
</dbReference>
<comment type="catalytic activity">
    <reaction evidence="9">
        <text>GMP + ATP = GDP + ADP</text>
        <dbReference type="Rhea" id="RHEA:20780"/>
        <dbReference type="ChEBI" id="CHEBI:30616"/>
        <dbReference type="ChEBI" id="CHEBI:58115"/>
        <dbReference type="ChEBI" id="CHEBI:58189"/>
        <dbReference type="ChEBI" id="CHEBI:456216"/>
        <dbReference type="EC" id="2.7.4.8"/>
    </reaction>
</comment>
<evidence type="ECO:0000256" key="9">
    <source>
        <dbReference type="HAMAP-Rule" id="MF_00328"/>
    </source>
</evidence>
<sequence length="209" mass="23203">MSAEGYKGRVITISAPSGAGKTSLVRAMVESDPGLAVSISHTTRMQRPGEQNGINYHFVDTDTFIRMRDNQELVEWAKVFDNFYGTSRQQVDAIQQSGKDVILEIDWQGARQMRQCQPDTCSIFILPPSRAALRDRLTGRGQDGAEVIDKRMSEATSEMSHYPEADYIVMNDNFDTALADLQAIVRAMRLEKASQGARLASTLRALVAD</sequence>
<dbReference type="InterPro" id="IPR008145">
    <property type="entry name" value="GK/Ca_channel_bsu"/>
</dbReference>
<evidence type="ECO:0000256" key="8">
    <source>
        <dbReference type="ARBA" id="ARBA00030128"/>
    </source>
</evidence>
<gene>
    <name evidence="9 11" type="primary">gmk</name>
    <name evidence="11" type="ORF">NOR51B_1762</name>
</gene>
<dbReference type="RefSeq" id="WP_009020561.1">
    <property type="nucleotide sequence ID" value="NZ_DS999411.1"/>
</dbReference>
<accession>B8KUA4</accession>
<dbReference type="Gene3D" id="3.40.50.300">
    <property type="entry name" value="P-loop containing nucleotide triphosphate hydrolases"/>
    <property type="match status" value="1"/>
</dbReference>
<keyword evidence="5 9" id="KW-0547">Nucleotide-binding</keyword>
<evidence type="ECO:0000256" key="1">
    <source>
        <dbReference type="ARBA" id="ARBA00005790"/>
    </source>
</evidence>
<dbReference type="InterPro" id="IPR020590">
    <property type="entry name" value="Guanylate_kinase_CS"/>
</dbReference>
<dbReference type="STRING" id="565045.NOR51B_1762"/>
<feature type="domain" description="Guanylate kinase-like" evidence="10">
    <location>
        <begin position="8"/>
        <end position="186"/>
    </location>
</feature>
<evidence type="ECO:0000256" key="4">
    <source>
        <dbReference type="ARBA" id="ARBA00022679"/>
    </source>
</evidence>
<protein>
    <recommendedName>
        <fullName evidence="3 9">Guanylate kinase</fullName>
        <ecNumber evidence="2 9">2.7.4.8</ecNumber>
    </recommendedName>
    <alternativeName>
        <fullName evidence="8 9">GMP kinase</fullName>
    </alternativeName>
</protein>
<evidence type="ECO:0000313" key="12">
    <source>
        <dbReference type="Proteomes" id="UP000004699"/>
    </source>
</evidence>
<dbReference type="PROSITE" id="PS50052">
    <property type="entry name" value="GUANYLATE_KINASE_2"/>
    <property type="match status" value="1"/>
</dbReference>
<dbReference type="GO" id="GO:0005829">
    <property type="term" value="C:cytosol"/>
    <property type="evidence" value="ECO:0007669"/>
    <property type="project" value="TreeGrafter"/>
</dbReference>
<evidence type="ECO:0000313" key="11">
    <source>
        <dbReference type="EMBL" id="EED35815.1"/>
    </source>
</evidence>
<name>B8KUA4_9GAMM</name>
<dbReference type="FunFam" id="3.30.63.10:FF:000002">
    <property type="entry name" value="Guanylate kinase 1"/>
    <property type="match status" value="1"/>
</dbReference>
<keyword evidence="7 9" id="KW-0067">ATP-binding</keyword>
<dbReference type="NCBIfam" id="TIGR03263">
    <property type="entry name" value="guanyl_kin"/>
    <property type="match status" value="1"/>
</dbReference>
<evidence type="ECO:0000256" key="5">
    <source>
        <dbReference type="ARBA" id="ARBA00022741"/>
    </source>
</evidence>
<dbReference type="InterPro" id="IPR017665">
    <property type="entry name" value="Guanylate_kinase"/>
</dbReference>
<dbReference type="EMBL" id="DS999411">
    <property type="protein sequence ID" value="EED35815.1"/>
    <property type="molecule type" value="Genomic_DNA"/>
</dbReference>
<dbReference type="Proteomes" id="UP000004699">
    <property type="component" value="Unassembled WGS sequence"/>
</dbReference>
<dbReference type="GO" id="GO:0004385">
    <property type="term" value="F:GMP kinase activity"/>
    <property type="evidence" value="ECO:0007669"/>
    <property type="project" value="UniProtKB-UniRule"/>
</dbReference>
<keyword evidence="4 9" id="KW-0808">Transferase</keyword>
<comment type="similarity">
    <text evidence="1 9">Belongs to the guanylate kinase family.</text>
</comment>
<dbReference type="Pfam" id="PF00625">
    <property type="entry name" value="Guanylate_kin"/>
    <property type="match status" value="1"/>
</dbReference>
<dbReference type="SMART" id="SM00072">
    <property type="entry name" value="GuKc"/>
    <property type="match status" value="1"/>
</dbReference>
<comment type="subcellular location">
    <subcellularLocation>
        <location evidence="9">Cytoplasm</location>
    </subcellularLocation>
</comment>
<reference evidence="12" key="1">
    <citation type="journal article" date="2013" name="BMC Microbiol.">
        <title>Taxonomy and evolution of bacteriochlorophyll a-containing members of the OM60/NOR5 clade of marine gammaproteobacteria: description of Luminiphilus syltensis gen. nov., sp. nov., reclassification of Haliea rubra as Pseudohaliea rubra gen. nov., comb. nov., and emendation of Chromatocurvus halotolerans.</title>
        <authorList>
            <person name="Spring S."/>
            <person name="Riedel T."/>
            <person name="Sproer C."/>
            <person name="Yan S."/>
            <person name="Harder J."/>
            <person name="Fuchs B.M."/>
        </authorList>
    </citation>
    <scope>NUCLEOTIDE SEQUENCE [LARGE SCALE GENOMIC DNA]</scope>
    <source>
        <strain evidence="12">NOR51-B</strain>
    </source>
</reference>
<keyword evidence="6 9" id="KW-0418">Kinase</keyword>
<evidence type="ECO:0000256" key="3">
    <source>
        <dbReference type="ARBA" id="ARBA00016296"/>
    </source>
</evidence>
<dbReference type="AlphaFoldDB" id="B8KUA4"/>
<dbReference type="InterPro" id="IPR008144">
    <property type="entry name" value="Guanylate_kin-like_dom"/>
</dbReference>
<dbReference type="PANTHER" id="PTHR23117">
    <property type="entry name" value="GUANYLATE KINASE-RELATED"/>
    <property type="match status" value="1"/>
</dbReference>
<dbReference type="GO" id="GO:0005524">
    <property type="term" value="F:ATP binding"/>
    <property type="evidence" value="ECO:0007669"/>
    <property type="project" value="UniProtKB-UniRule"/>
</dbReference>
<keyword evidence="9" id="KW-0963">Cytoplasm</keyword>
<dbReference type="HOGENOM" id="CLU_001715_1_0_6"/>
<evidence type="ECO:0000259" key="10">
    <source>
        <dbReference type="PROSITE" id="PS50052"/>
    </source>
</evidence>
<dbReference type="PROSITE" id="PS00856">
    <property type="entry name" value="GUANYLATE_KINASE_1"/>
    <property type="match status" value="1"/>
</dbReference>
<dbReference type="Gene3D" id="3.30.63.10">
    <property type="entry name" value="Guanylate Kinase phosphate binding domain"/>
    <property type="match status" value="1"/>
</dbReference>
<evidence type="ECO:0000256" key="6">
    <source>
        <dbReference type="ARBA" id="ARBA00022777"/>
    </source>
</evidence>
<dbReference type="SUPFAM" id="SSF52540">
    <property type="entry name" value="P-loop containing nucleoside triphosphate hydrolases"/>
    <property type="match status" value="1"/>
</dbReference>
<dbReference type="PANTHER" id="PTHR23117:SF13">
    <property type="entry name" value="GUANYLATE KINASE"/>
    <property type="match status" value="1"/>
</dbReference>